<keyword evidence="2" id="KW-1185">Reference proteome</keyword>
<sequence length="117" mass="12804">MCGTDSSRRGLFIRDLAVAASLRAVRQPAAVIDKRWTLLPGPVTMQAGLVAGVLAPAWAIIDPVYKKNRGGGALAKFIRRLALLKYLNISIKGAILEKEENDDDIDQEDVLVEEMDE</sequence>
<protein>
    <submittedName>
        <fullName evidence="1">Uncharacterized protein</fullName>
    </submittedName>
</protein>
<evidence type="ECO:0000313" key="1">
    <source>
        <dbReference type="EMBL" id="KAF0896182.1"/>
    </source>
</evidence>
<reference evidence="1 2" key="1">
    <citation type="submission" date="2019-11" db="EMBL/GenBank/DDBJ databases">
        <title>Whole genome sequence of Oryza granulata.</title>
        <authorList>
            <person name="Li W."/>
        </authorList>
    </citation>
    <scope>NUCLEOTIDE SEQUENCE [LARGE SCALE GENOMIC DNA]</scope>
    <source>
        <strain evidence="2">cv. Menghai</strain>
        <tissue evidence="1">Leaf</tissue>
    </source>
</reference>
<proteinExistence type="predicted"/>
<organism evidence="1 2">
    <name type="scientific">Oryza meyeriana var. granulata</name>
    <dbReference type="NCBI Taxonomy" id="110450"/>
    <lineage>
        <taxon>Eukaryota</taxon>
        <taxon>Viridiplantae</taxon>
        <taxon>Streptophyta</taxon>
        <taxon>Embryophyta</taxon>
        <taxon>Tracheophyta</taxon>
        <taxon>Spermatophyta</taxon>
        <taxon>Magnoliopsida</taxon>
        <taxon>Liliopsida</taxon>
        <taxon>Poales</taxon>
        <taxon>Poaceae</taxon>
        <taxon>BOP clade</taxon>
        <taxon>Oryzoideae</taxon>
        <taxon>Oryzeae</taxon>
        <taxon>Oryzinae</taxon>
        <taxon>Oryza</taxon>
        <taxon>Oryza meyeriana</taxon>
    </lineage>
</organism>
<dbReference type="EMBL" id="SPHZ02000010">
    <property type="protein sequence ID" value="KAF0896182.1"/>
    <property type="molecule type" value="Genomic_DNA"/>
</dbReference>
<name>A0A6G1C7L5_9ORYZ</name>
<dbReference type="AlphaFoldDB" id="A0A6G1C7L5"/>
<evidence type="ECO:0000313" key="2">
    <source>
        <dbReference type="Proteomes" id="UP000479710"/>
    </source>
</evidence>
<dbReference type="Proteomes" id="UP000479710">
    <property type="component" value="Unassembled WGS sequence"/>
</dbReference>
<gene>
    <name evidence="1" type="ORF">E2562_019671</name>
</gene>
<accession>A0A6G1C7L5</accession>
<comment type="caution">
    <text evidence="1">The sequence shown here is derived from an EMBL/GenBank/DDBJ whole genome shotgun (WGS) entry which is preliminary data.</text>
</comment>